<dbReference type="EMBL" id="CP000804">
    <property type="protein sequence ID" value="ABU57084.1"/>
    <property type="molecule type" value="Genomic_DNA"/>
</dbReference>
<keyword evidence="1" id="KW-0472">Membrane</keyword>
<feature type="transmembrane region" description="Helical" evidence="1">
    <location>
        <begin position="174"/>
        <end position="199"/>
    </location>
</feature>
<dbReference type="STRING" id="383372.Rcas_0972"/>
<feature type="transmembrane region" description="Helical" evidence="1">
    <location>
        <begin position="62"/>
        <end position="86"/>
    </location>
</feature>
<dbReference type="AlphaFoldDB" id="A7NHY7"/>
<feature type="transmembrane region" description="Helical" evidence="1">
    <location>
        <begin position="219"/>
        <end position="237"/>
    </location>
</feature>
<dbReference type="eggNOG" id="COG0474">
    <property type="taxonomic scope" value="Bacteria"/>
</dbReference>
<keyword evidence="3" id="KW-1185">Reference proteome</keyword>
<keyword evidence="1" id="KW-0812">Transmembrane</keyword>
<protein>
    <recommendedName>
        <fullName evidence="4">ABC-2 type transporter</fullName>
    </recommendedName>
</protein>
<feature type="transmembrane region" description="Helical" evidence="1">
    <location>
        <begin position="23"/>
        <end position="42"/>
    </location>
</feature>
<dbReference type="Proteomes" id="UP000000263">
    <property type="component" value="Chromosome"/>
</dbReference>
<evidence type="ECO:0000313" key="2">
    <source>
        <dbReference type="EMBL" id="ABU57084.1"/>
    </source>
</evidence>
<sequence length="246" mass="27441">MNVMQTVRALGPIDVRGVRRDSLLSWMIFIPVFGALLLRWGLPLLTARLIERYALDLTPYYPALLGYFFVTMTPVIFGAVIGFLLLDEKDDQTLIALQVTPLSLTRYLAYRIAIPVLLVFAMLFVIFPLSGLSALSLPHIAVIGIVAAPLAPLFALYLAAFAQNKVQGFALMKLSGIMLMLPVVAFFVQSPWELAFGVIPTYWMVKVYWMLEGGQPGVWLYALVALLYQSIGIGVLARRFDTVMHR</sequence>
<feature type="transmembrane region" description="Helical" evidence="1">
    <location>
        <begin position="139"/>
        <end position="162"/>
    </location>
</feature>
<feature type="transmembrane region" description="Helical" evidence="1">
    <location>
        <begin position="107"/>
        <end position="127"/>
    </location>
</feature>
<accession>A7NHY7</accession>
<reference evidence="2 3" key="1">
    <citation type="submission" date="2007-08" db="EMBL/GenBank/DDBJ databases">
        <title>Complete sequence of Roseiflexus castenholzii DSM 13941.</title>
        <authorList>
            <consortium name="US DOE Joint Genome Institute"/>
            <person name="Copeland A."/>
            <person name="Lucas S."/>
            <person name="Lapidus A."/>
            <person name="Barry K."/>
            <person name="Glavina del Rio T."/>
            <person name="Dalin E."/>
            <person name="Tice H."/>
            <person name="Pitluck S."/>
            <person name="Thompson L.S."/>
            <person name="Brettin T."/>
            <person name="Bruce D."/>
            <person name="Detter J.C."/>
            <person name="Han C."/>
            <person name="Tapia R."/>
            <person name="Schmutz J."/>
            <person name="Larimer F."/>
            <person name="Land M."/>
            <person name="Hauser L."/>
            <person name="Kyrpides N."/>
            <person name="Mikhailova N."/>
            <person name="Bryant D.A."/>
            <person name="Hanada S."/>
            <person name="Tsukatani Y."/>
            <person name="Richardson P."/>
        </authorList>
    </citation>
    <scope>NUCLEOTIDE SEQUENCE [LARGE SCALE GENOMIC DNA]</scope>
    <source>
        <strain evidence="3">DSM 13941 / HLO8</strain>
    </source>
</reference>
<dbReference type="KEGG" id="rca:Rcas_0972"/>
<organism evidence="2 3">
    <name type="scientific">Roseiflexus castenholzii (strain DSM 13941 / HLO8)</name>
    <dbReference type="NCBI Taxonomy" id="383372"/>
    <lineage>
        <taxon>Bacteria</taxon>
        <taxon>Bacillati</taxon>
        <taxon>Chloroflexota</taxon>
        <taxon>Chloroflexia</taxon>
        <taxon>Chloroflexales</taxon>
        <taxon>Roseiflexineae</taxon>
        <taxon>Roseiflexaceae</taxon>
        <taxon>Roseiflexus</taxon>
    </lineage>
</organism>
<dbReference type="HOGENOM" id="CLU_098655_0_0_0"/>
<evidence type="ECO:0000256" key="1">
    <source>
        <dbReference type="SAM" id="Phobius"/>
    </source>
</evidence>
<name>A7NHY7_ROSCS</name>
<keyword evidence="1" id="KW-1133">Transmembrane helix</keyword>
<evidence type="ECO:0000313" key="3">
    <source>
        <dbReference type="Proteomes" id="UP000000263"/>
    </source>
</evidence>
<evidence type="ECO:0008006" key="4">
    <source>
        <dbReference type="Google" id="ProtNLM"/>
    </source>
</evidence>
<gene>
    <name evidence="2" type="ordered locus">Rcas_0972</name>
</gene>
<dbReference type="RefSeq" id="WP_012119514.1">
    <property type="nucleotide sequence ID" value="NC_009767.1"/>
</dbReference>
<dbReference type="OrthoDB" id="1551065at2"/>
<proteinExistence type="predicted"/>